<evidence type="ECO:0000313" key="1">
    <source>
        <dbReference type="EMBL" id="KOF85630.1"/>
    </source>
</evidence>
<dbReference type="STRING" id="37653.A0A0L8HA53"/>
<accession>A0A0L8HA53</accession>
<sequence>LVFQQWNERSVFMMKVTYQRASCGPVIQVLLFHCVVCGKQFSNAAIAPAKLKRHFTTNHSHMKSQSAEFFKRLLESQKKQSTAFASKVSVTEKALEAKLPETSKGIDAFNILSSYLETRGLSWMDCVGICTDGTLSMVSSIKGFVSFVKQENPDIISTHCFLHREVLVSKSLGDELKKVFDVASKMVNFIKQRPVHSKMFRKLCERLDKEHINLLL</sequence>
<name>A0A0L8HA53_OCTBM</name>
<feature type="non-terminal residue" evidence="1">
    <location>
        <position position="1"/>
    </location>
</feature>
<dbReference type="AlphaFoldDB" id="A0A0L8HA53"/>
<dbReference type="PANTHER" id="PTHR45913">
    <property type="entry name" value="EPM2A-INTERACTING PROTEIN 1"/>
    <property type="match status" value="1"/>
</dbReference>
<reference evidence="1" key="1">
    <citation type="submission" date="2015-07" db="EMBL/GenBank/DDBJ databases">
        <title>MeaNS - Measles Nucleotide Surveillance Program.</title>
        <authorList>
            <person name="Tran T."/>
            <person name="Druce J."/>
        </authorList>
    </citation>
    <scope>NUCLEOTIDE SEQUENCE</scope>
    <source>
        <strain evidence="1">UCB-OBI-ISO-001</strain>
        <tissue evidence="1">Gonad</tissue>
    </source>
</reference>
<dbReference type="EMBL" id="KQ418840">
    <property type="protein sequence ID" value="KOF85630.1"/>
    <property type="molecule type" value="Genomic_DNA"/>
</dbReference>
<protein>
    <submittedName>
        <fullName evidence="1">Uncharacterized protein</fullName>
    </submittedName>
</protein>
<dbReference type="OrthoDB" id="1101576at2759"/>
<gene>
    <name evidence="1" type="ORF">OCBIM_22019979mg</name>
</gene>
<proteinExistence type="predicted"/>
<dbReference type="PANTHER" id="PTHR45913:SF19">
    <property type="entry name" value="LOW QUALITY PROTEIN: ZINC FINGER BED DOMAIN-CONTAINING PROTEIN 5-LIKE"/>
    <property type="match status" value="1"/>
</dbReference>
<organism evidence="1">
    <name type="scientific">Octopus bimaculoides</name>
    <name type="common">California two-spotted octopus</name>
    <dbReference type="NCBI Taxonomy" id="37653"/>
    <lineage>
        <taxon>Eukaryota</taxon>
        <taxon>Metazoa</taxon>
        <taxon>Spiralia</taxon>
        <taxon>Lophotrochozoa</taxon>
        <taxon>Mollusca</taxon>
        <taxon>Cephalopoda</taxon>
        <taxon>Coleoidea</taxon>
        <taxon>Octopodiformes</taxon>
        <taxon>Octopoda</taxon>
        <taxon>Incirrata</taxon>
        <taxon>Octopodidae</taxon>
        <taxon>Octopus</taxon>
    </lineage>
</organism>